<dbReference type="RefSeq" id="WP_012965896.1">
    <property type="nucleotide sequence ID" value="NC_013849.1"/>
</dbReference>
<keyword evidence="3" id="KW-1185">Reference proteome</keyword>
<dbReference type="Pfam" id="PF04014">
    <property type="entry name" value="MazE_antitoxin"/>
    <property type="match status" value="1"/>
</dbReference>
<dbReference type="NCBIfam" id="TIGR01439">
    <property type="entry name" value="lp_hng_hel_AbrB"/>
    <property type="match status" value="1"/>
</dbReference>
<dbReference type="OrthoDB" id="28233at2157"/>
<protein>
    <submittedName>
        <fullName evidence="2">Transcriptional regulator, AbrB family</fullName>
    </submittedName>
</protein>
<dbReference type="InterPro" id="IPR037914">
    <property type="entry name" value="SpoVT-AbrB_sf"/>
</dbReference>
<dbReference type="eggNOG" id="arCOG08216">
    <property type="taxonomic scope" value="Archaea"/>
</dbReference>
<dbReference type="SMART" id="SM00966">
    <property type="entry name" value="SpoVT_AbrB"/>
    <property type="match status" value="1"/>
</dbReference>
<dbReference type="Proteomes" id="UP000002613">
    <property type="component" value="Chromosome"/>
</dbReference>
<dbReference type="InterPro" id="IPR038619">
    <property type="entry name" value="MraZ_sf"/>
</dbReference>
<dbReference type="KEGG" id="fpl:Ferp_1402"/>
<reference evidence="2 3" key="2">
    <citation type="journal article" date="2011" name="Stand. Genomic Sci.">
        <title>Complete genome sequence of Ferroglobus placidus AEDII12DO.</title>
        <authorList>
            <person name="Anderson I."/>
            <person name="Risso C."/>
            <person name="Holmes D."/>
            <person name="Lucas S."/>
            <person name="Copeland A."/>
            <person name="Lapidus A."/>
            <person name="Cheng J.F."/>
            <person name="Bruce D."/>
            <person name="Goodwin L."/>
            <person name="Pitluck S."/>
            <person name="Saunders E."/>
            <person name="Brettin T."/>
            <person name="Detter J.C."/>
            <person name="Han C."/>
            <person name="Tapia R."/>
            <person name="Larimer F."/>
            <person name="Land M."/>
            <person name="Hauser L."/>
            <person name="Woyke T."/>
            <person name="Lovley D."/>
            <person name="Kyrpides N."/>
            <person name="Ivanova N."/>
        </authorList>
    </citation>
    <scope>NUCLEOTIDE SEQUENCE [LARGE SCALE GENOMIC DNA]</scope>
    <source>
        <strain evidence="3">DSM 10642 / AEDII12DO</strain>
    </source>
</reference>
<evidence type="ECO:0000313" key="2">
    <source>
        <dbReference type="EMBL" id="ADC65553.1"/>
    </source>
</evidence>
<dbReference type="InterPro" id="IPR007159">
    <property type="entry name" value="SpoVT-AbrB_dom"/>
</dbReference>
<evidence type="ECO:0000259" key="1">
    <source>
        <dbReference type="SMART" id="SM00966"/>
    </source>
</evidence>
<accession>D3RYJ0</accession>
<dbReference type="PaxDb" id="589924-Ferp_1402"/>
<name>D3RYJ0_FERPA</name>
<dbReference type="HOGENOM" id="CLU_173007_1_0_2"/>
<dbReference type="Gene3D" id="3.40.1550.20">
    <property type="entry name" value="Transcriptional regulator MraZ domain"/>
    <property type="match status" value="1"/>
</dbReference>
<dbReference type="GeneID" id="8778919"/>
<feature type="domain" description="SpoVT-AbrB" evidence="1">
    <location>
        <begin position="3"/>
        <end position="44"/>
    </location>
</feature>
<proteinExistence type="predicted"/>
<dbReference type="SUPFAM" id="SSF89447">
    <property type="entry name" value="AbrB/MazE/MraZ-like"/>
    <property type="match status" value="1"/>
</dbReference>
<dbReference type="AlphaFoldDB" id="D3RYJ0"/>
<dbReference type="GO" id="GO:0003677">
    <property type="term" value="F:DNA binding"/>
    <property type="evidence" value="ECO:0007669"/>
    <property type="project" value="InterPro"/>
</dbReference>
<evidence type="ECO:0000313" key="3">
    <source>
        <dbReference type="Proteomes" id="UP000002613"/>
    </source>
</evidence>
<gene>
    <name evidence="2" type="ordered locus">Ferp_1402</name>
</gene>
<sequence>MWAKVDERGRVYLPKSVRSRIGKEVFVVEVKDGILLIPKPADPIKELEKEGKKLPSKSIEDLRREIVEEAMEEIE</sequence>
<dbReference type="EMBL" id="CP001899">
    <property type="protein sequence ID" value="ADC65553.1"/>
    <property type="molecule type" value="Genomic_DNA"/>
</dbReference>
<organism evidence="2 3">
    <name type="scientific">Ferroglobus placidus (strain DSM 10642 / AEDII12DO)</name>
    <dbReference type="NCBI Taxonomy" id="589924"/>
    <lineage>
        <taxon>Archaea</taxon>
        <taxon>Methanobacteriati</taxon>
        <taxon>Methanobacteriota</taxon>
        <taxon>Archaeoglobi</taxon>
        <taxon>Archaeoglobales</taxon>
        <taxon>Archaeoglobaceae</taxon>
        <taxon>Ferroglobus</taxon>
    </lineage>
</organism>
<reference evidence="3" key="1">
    <citation type="submission" date="2010-02" db="EMBL/GenBank/DDBJ databases">
        <title>Complete sequence of Ferroglobus placidus DSM 10642.</title>
        <authorList>
            <consortium name="US DOE Joint Genome Institute"/>
            <person name="Lucas S."/>
            <person name="Copeland A."/>
            <person name="Lapidus A."/>
            <person name="Cheng J.-F."/>
            <person name="Bruce D."/>
            <person name="Goodwin L."/>
            <person name="Pitluck S."/>
            <person name="Saunders E."/>
            <person name="Brettin T."/>
            <person name="Detter J.C."/>
            <person name="Han C."/>
            <person name="Tapia R."/>
            <person name="Larimer F."/>
            <person name="Land M."/>
            <person name="Hauser L."/>
            <person name="Kyrpides N."/>
            <person name="Ivanova N."/>
            <person name="Holmes D."/>
            <person name="Lovley D."/>
            <person name="Kyrpides N."/>
            <person name="Anderson I.J."/>
            <person name="Woyke T."/>
        </authorList>
    </citation>
    <scope>NUCLEOTIDE SEQUENCE [LARGE SCALE GENOMIC DNA]</scope>
    <source>
        <strain evidence="3">DSM 10642 / AEDII12DO</strain>
    </source>
</reference>